<dbReference type="InterPro" id="IPR052709">
    <property type="entry name" value="Transposase-MT_Hybrid"/>
</dbReference>
<dbReference type="Pfam" id="PF08324">
    <property type="entry name" value="PUL"/>
    <property type="match status" value="1"/>
</dbReference>
<dbReference type="PANTHER" id="PTHR46060">
    <property type="entry name" value="MARINER MOS1 TRANSPOSASE-LIKE PROTEIN"/>
    <property type="match status" value="1"/>
</dbReference>
<accession>A0ABY6KD63</accession>
<protein>
    <recommendedName>
        <fullName evidence="1">PUL domain-containing protein</fullName>
    </recommendedName>
</protein>
<sequence length="418" mass="48600">MEAMLREVNTNRVPENLMLEASEMDALSRFIESQDESESLIKNALIKMKNWPVEVRFIFFDYLRVLLACKFTGALHLDNFPLPNSLYDHIPMHLNSNIHPSYCTMLLLECCCNMFALSDGRKLMLTHSIFVKQKFAALYSAKDPWLCPRISALICNYMRCEVHAKEDAHEASTSVTKIERFKHAMLLLESVNDPRNMYNLLFGLNLFLADADLKDYLIRFLTNEKKLCRLSTCEDMLEMKRTDLEWKDKIITGDETWVYGYDPETKLQSAEWRGLGIAPNDFFLFPKLKAVLKGRHFETRDDIIEKSLLALKSILKEAYKNCFDNWEKRWRCHPGIHKCCSTSEKIQSHVEANLEPLHPSIIFQCIHVELAGNEMTDILIEAAQRQPKSRPQQVMPEKEEFFNLSHRCRAHGEGQIRG</sequence>
<dbReference type="InterPro" id="IPR011989">
    <property type="entry name" value="ARM-like"/>
</dbReference>
<feature type="domain" description="PUL" evidence="1">
    <location>
        <begin position="1"/>
        <end position="247"/>
    </location>
</feature>
<reference evidence="2 3" key="1">
    <citation type="submission" date="2022-01" db="EMBL/GenBank/DDBJ databases">
        <title>A chromosomal length assembly of Cordylochernes scorpioides.</title>
        <authorList>
            <person name="Zeh D."/>
            <person name="Zeh J."/>
        </authorList>
    </citation>
    <scope>NUCLEOTIDE SEQUENCE [LARGE SCALE GENOMIC DNA]</scope>
    <source>
        <strain evidence="2">IN4F17</strain>
        <tissue evidence="2">Whole Body</tissue>
    </source>
</reference>
<organism evidence="2 3">
    <name type="scientific">Cordylochernes scorpioides</name>
    <dbReference type="NCBI Taxonomy" id="51811"/>
    <lineage>
        <taxon>Eukaryota</taxon>
        <taxon>Metazoa</taxon>
        <taxon>Ecdysozoa</taxon>
        <taxon>Arthropoda</taxon>
        <taxon>Chelicerata</taxon>
        <taxon>Arachnida</taxon>
        <taxon>Pseudoscorpiones</taxon>
        <taxon>Cheliferoidea</taxon>
        <taxon>Chernetidae</taxon>
        <taxon>Cordylochernes</taxon>
    </lineage>
</organism>
<evidence type="ECO:0000313" key="2">
    <source>
        <dbReference type="EMBL" id="UYV66709.1"/>
    </source>
</evidence>
<dbReference type="Proteomes" id="UP001235939">
    <property type="component" value="Chromosome 04"/>
</dbReference>
<dbReference type="Gene3D" id="3.30.420.10">
    <property type="entry name" value="Ribonuclease H-like superfamily/Ribonuclease H"/>
    <property type="match status" value="2"/>
</dbReference>
<dbReference type="PANTHER" id="PTHR46060:SF1">
    <property type="entry name" value="MARINER MOS1 TRANSPOSASE-LIKE PROTEIN"/>
    <property type="match status" value="1"/>
</dbReference>
<gene>
    <name evidence="2" type="ORF">LAZ67_4002646</name>
</gene>
<proteinExistence type="predicted"/>
<evidence type="ECO:0000259" key="1">
    <source>
        <dbReference type="PROSITE" id="PS51396"/>
    </source>
</evidence>
<keyword evidence="3" id="KW-1185">Reference proteome</keyword>
<dbReference type="InterPro" id="IPR013535">
    <property type="entry name" value="PUL_dom"/>
</dbReference>
<dbReference type="EMBL" id="CP092866">
    <property type="protein sequence ID" value="UYV66709.1"/>
    <property type="molecule type" value="Genomic_DNA"/>
</dbReference>
<name>A0ABY6KD63_9ARAC</name>
<evidence type="ECO:0000313" key="3">
    <source>
        <dbReference type="Proteomes" id="UP001235939"/>
    </source>
</evidence>
<dbReference type="Gene3D" id="1.25.10.10">
    <property type="entry name" value="Leucine-rich Repeat Variant"/>
    <property type="match status" value="1"/>
</dbReference>
<dbReference type="PROSITE" id="PS51396">
    <property type="entry name" value="PUL"/>
    <property type="match status" value="1"/>
</dbReference>
<dbReference type="InterPro" id="IPR036397">
    <property type="entry name" value="RNaseH_sf"/>
</dbReference>